<feature type="chain" id="PRO_5045221384" evidence="1">
    <location>
        <begin position="28"/>
        <end position="225"/>
    </location>
</feature>
<keyword evidence="3" id="KW-1185">Reference proteome</keyword>
<proteinExistence type="predicted"/>
<gene>
    <name evidence="2" type="ORF">ACFQO9_14745</name>
</gene>
<accession>A0ABW2M0K3</accession>
<name>A0ABW2M0K3_9FLAO</name>
<organism evidence="2 3">
    <name type="scientific">Chryseobacterium zhengzhouense</name>
    <dbReference type="NCBI Taxonomy" id="1636086"/>
    <lineage>
        <taxon>Bacteria</taxon>
        <taxon>Pseudomonadati</taxon>
        <taxon>Bacteroidota</taxon>
        <taxon>Flavobacteriia</taxon>
        <taxon>Flavobacteriales</taxon>
        <taxon>Weeksellaceae</taxon>
        <taxon>Chryseobacterium group</taxon>
        <taxon>Chryseobacterium</taxon>
    </lineage>
</organism>
<keyword evidence="1" id="KW-0732">Signal</keyword>
<evidence type="ECO:0000313" key="2">
    <source>
        <dbReference type="EMBL" id="MFC7347982.1"/>
    </source>
</evidence>
<evidence type="ECO:0000313" key="3">
    <source>
        <dbReference type="Proteomes" id="UP001596550"/>
    </source>
</evidence>
<feature type="signal peptide" evidence="1">
    <location>
        <begin position="1"/>
        <end position="27"/>
    </location>
</feature>
<reference evidence="3" key="1">
    <citation type="journal article" date="2019" name="Int. J. Syst. Evol. Microbiol.">
        <title>The Global Catalogue of Microorganisms (GCM) 10K type strain sequencing project: providing services to taxonomists for standard genome sequencing and annotation.</title>
        <authorList>
            <consortium name="The Broad Institute Genomics Platform"/>
            <consortium name="The Broad Institute Genome Sequencing Center for Infectious Disease"/>
            <person name="Wu L."/>
            <person name="Ma J."/>
        </authorList>
    </citation>
    <scope>NUCLEOTIDE SEQUENCE [LARGE SCALE GENOMIC DNA]</scope>
    <source>
        <strain evidence="3">CCUG 54781</strain>
    </source>
</reference>
<protein>
    <submittedName>
        <fullName evidence="2">Uncharacterized protein</fullName>
    </submittedName>
</protein>
<comment type="caution">
    <text evidence="2">The sequence shown here is derived from an EMBL/GenBank/DDBJ whole genome shotgun (WGS) entry which is preliminary data.</text>
</comment>
<evidence type="ECO:0000256" key="1">
    <source>
        <dbReference type="SAM" id="SignalP"/>
    </source>
</evidence>
<sequence length="225" mass="25073">MKKWYSNLTVGKLQLFALLFTANLLLAQENLKQEKETVEDITISYNTPFSYLFNPEVSWELANSNGELISSGKGDFADKVFDVPGSYILSVHENHVHTQGSCEHSQYPSKLNITVSDTKMKFDWSTLKFSKNIKGGQSAKGIVVTVNVHYSSARNENAVYEYGLKTAGVDTSVFGTLKNKTILKPGVNTLAFLLDGVAEKGNYMMLDFKDMNGQVQSYSLTQKIQ</sequence>
<dbReference type="EMBL" id="JBHTCR010000007">
    <property type="protein sequence ID" value="MFC7347982.1"/>
    <property type="molecule type" value="Genomic_DNA"/>
</dbReference>
<dbReference type="Proteomes" id="UP001596550">
    <property type="component" value="Unassembled WGS sequence"/>
</dbReference>
<dbReference type="RefSeq" id="WP_378180806.1">
    <property type="nucleotide sequence ID" value="NZ_JBHTCR010000007.1"/>
</dbReference>